<gene>
    <name evidence="3" type="ORF">J2Z17_000831</name>
</gene>
<feature type="signal peptide" evidence="2">
    <location>
        <begin position="1"/>
        <end position="24"/>
    </location>
</feature>
<sequence length="322" mass="33882">MNYYKQFKSLVGAAVLAASATCLAAPAHAEWPDHNLSLIIPASPGGGFDTYARVLGKAMSDQLGVQVLPENVSGAAGQRGATAAYTARPDGYTFAIFNVPGIIEPLITGTKVRYDVDKIDWLGALAFEQYIVVVSKDSPFNSVEDLKKAKGPITFAAYGSSGAAANRILCSELGIECQIITGYPGNNDALLGVVRGDAVASVTPITTATSFNTGGDLKGILLMSQSDAAAFPDVPKADKAGYPALASLGLIRAFGLPPGVPHDVRFSVEMAFDKAMHDEQIKSWAASTNSPYFPMSGAQLKGLIQQQTDLLMKYKDIIATAK</sequence>
<dbReference type="EMBL" id="JAGGJU010000002">
    <property type="protein sequence ID" value="MBP1849410.1"/>
    <property type="molecule type" value="Genomic_DNA"/>
</dbReference>
<dbReference type="Proteomes" id="UP000759443">
    <property type="component" value="Unassembled WGS sequence"/>
</dbReference>
<dbReference type="InterPro" id="IPR005064">
    <property type="entry name" value="BUG"/>
</dbReference>
<proteinExistence type="inferred from homology"/>
<dbReference type="Gene3D" id="3.40.190.150">
    <property type="entry name" value="Bordetella uptake gene, domain 1"/>
    <property type="match status" value="1"/>
</dbReference>
<comment type="similarity">
    <text evidence="1">Belongs to the UPF0065 (bug) family.</text>
</comment>
<dbReference type="SUPFAM" id="SSF53850">
    <property type="entry name" value="Periplasmic binding protein-like II"/>
    <property type="match status" value="1"/>
</dbReference>
<evidence type="ECO:0000313" key="3">
    <source>
        <dbReference type="EMBL" id="MBP1849410.1"/>
    </source>
</evidence>
<dbReference type="PANTHER" id="PTHR42928">
    <property type="entry name" value="TRICARBOXYLATE-BINDING PROTEIN"/>
    <property type="match status" value="1"/>
</dbReference>
<dbReference type="PANTHER" id="PTHR42928:SF5">
    <property type="entry name" value="BLR1237 PROTEIN"/>
    <property type="match status" value="1"/>
</dbReference>
<reference evidence="3 4" key="1">
    <citation type="submission" date="2021-03" db="EMBL/GenBank/DDBJ databases">
        <title>Genomic Encyclopedia of Type Strains, Phase IV (KMG-IV): sequencing the most valuable type-strain genomes for metagenomic binning, comparative biology and taxonomic classification.</title>
        <authorList>
            <person name="Goeker M."/>
        </authorList>
    </citation>
    <scope>NUCLEOTIDE SEQUENCE [LARGE SCALE GENOMIC DNA]</scope>
    <source>
        <strain evidence="3 4">DSM 21600</strain>
    </source>
</reference>
<dbReference type="RefSeq" id="WP_209942483.1">
    <property type="nucleotide sequence ID" value="NZ_JAGGJU010000002.1"/>
</dbReference>
<accession>A0ABS4DUQ4</accession>
<keyword evidence="3" id="KW-0675">Receptor</keyword>
<feature type="chain" id="PRO_5046782843" evidence="2">
    <location>
        <begin position="25"/>
        <end position="322"/>
    </location>
</feature>
<evidence type="ECO:0000313" key="4">
    <source>
        <dbReference type="Proteomes" id="UP000759443"/>
    </source>
</evidence>
<dbReference type="Pfam" id="PF03401">
    <property type="entry name" value="TctC"/>
    <property type="match status" value="1"/>
</dbReference>
<evidence type="ECO:0000256" key="1">
    <source>
        <dbReference type="ARBA" id="ARBA00006987"/>
    </source>
</evidence>
<protein>
    <submittedName>
        <fullName evidence="3">Tripartite-type tricarboxylate transporter receptor subunit TctC</fullName>
    </submittedName>
</protein>
<name>A0ABS4DUQ4_9HYPH</name>
<evidence type="ECO:0000256" key="2">
    <source>
        <dbReference type="SAM" id="SignalP"/>
    </source>
</evidence>
<comment type="caution">
    <text evidence="3">The sequence shown here is derived from an EMBL/GenBank/DDBJ whole genome shotgun (WGS) entry which is preliminary data.</text>
</comment>
<keyword evidence="4" id="KW-1185">Reference proteome</keyword>
<organism evidence="3 4">
    <name type="scientific">Rhizobium halophytocola</name>
    <dbReference type="NCBI Taxonomy" id="735519"/>
    <lineage>
        <taxon>Bacteria</taxon>
        <taxon>Pseudomonadati</taxon>
        <taxon>Pseudomonadota</taxon>
        <taxon>Alphaproteobacteria</taxon>
        <taxon>Hyphomicrobiales</taxon>
        <taxon>Rhizobiaceae</taxon>
        <taxon>Rhizobium/Agrobacterium group</taxon>
        <taxon>Rhizobium</taxon>
    </lineage>
</organism>
<dbReference type="InterPro" id="IPR042100">
    <property type="entry name" value="Bug_dom1"/>
</dbReference>
<dbReference type="Gene3D" id="3.40.190.10">
    <property type="entry name" value="Periplasmic binding protein-like II"/>
    <property type="match status" value="1"/>
</dbReference>
<keyword evidence="2" id="KW-0732">Signal</keyword>